<accession>A0A2M7FZP9</accession>
<dbReference type="GO" id="GO:0005829">
    <property type="term" value="C:cytosol"/>
    <property type="evidence" value="ECO:0007669"/>
    <property type="project" value="TreeGrafter"/>
</dbReference>
<evidence type="ECO:0000313" key="3">
    <source>
        <dbReference type="EMBL" id="PIW14885.1"/>
    </source>
</evidence>
<dbReference type="AlphaFoldDB" id="A0A2M7FZP9"/>
<evidence type="ECO:0000259" key="2">
    <source>
        <dbReference type="PROSITE" id="PS50943"/>
    </source>
</evidence>
<dbReference type="Pfam" id="PF01381">
    <property type="entry name" value="HTH_3"/>
    <property type="match status" value="1"/>
</dbReference>
<dbReference type="SUPFAM" id="SSF48452">
    <property type="entry name" value="TPR-like"/>
    <property type="match status" value="1"/>
</dbReference>
<dbReference type="SUPFAM" id="SSF47413">
    <property type="entry name" value="lambda repressor-like DNA-binding domains"/>
    <property type="match status" value="1"/>
</dbReference>
<dbReference type="Proteomes" id="UP000231019">
    <property type="component" value="Unassembled WGS sequence"/>
</dbReference>
<dbReference type="PANTHER" id="PTHR46797">
    <property type="entry name" value="HTH-TYPE TRANSCRIPTIONAL REGULATOR"/>
    <property type="match status" value="1"/>
</dbReference>
<evidence type="ECO:0000256" key="1">
    <source>
        <dbReference type="ARBA" id="ARBA00023125"/>
    </source>
</evidence>
<dbReference type="InterPro" id="IPR010982">
    <property type="entry name" value="Lambda_DNA-bd_dom_sf"/>
</dbReference>
<comment type="caution">
    <text evidence="3">The sequence shown here is derived from an EMBL/GenBank/DDBJ whole genome shotgun (WGS) entry which is preliminary data.</text>
</comment>
<dbReference type="GO" id="GO:0003700">
    <property type="term" value="F:DNA-binding transcription factor activity"/>
    <property type="evidence" value="ECO:0007669"/>
    <property type="project" value="TreeGrafter"/>
</dbReference>
<dbReference type="Gene3D" id="1.10.260.40">
    <property type="entry name" value="lambda repressor-like DNA-binding domains"/>
    <property type="match status" value="1"/>
</dbReference>
<dbReference type="PROSITE" id="PS50943">
    <property type="entry name" value="HTH_CROC1"/>
    <property type="match status" value="1"/>
</dbReference>
<dbReference type="GO" id="GO:0003677">
    <property type="term" value="F:DNA binding"/>
    <property type="evidence" value="ECO:0007669"/>
    <property type="project" value="UniProtKB-KW"/>
</dbReference>
<name>A0A2M7FZP9_9BACT</name>
<dbReference type="CDD" id="cd00093">
    <property type="entry name" value="HTH_XRE"/>
    <property type="match status" value="1"/>
</dbReference>
<reference evidence="3 4" key="1">
    <citation type="submission" date="2017-09" db="EMBL/GenBank/DDBJ databases">
        <title>Depth-based differentiation of microbial function through sediment-hosted aquifers and enrichment of novel symbionts in the deep terrestrial subsurface.</title>
        <authorList>
            <person name="Probst A.J."/>
            <person name="Ladd B."/>
            <person name="Jarett J.K."/>
            <person name="Geller-Mcgrath D.E."/>
            <person name="Sieber C.M."/>
            <person name="Emerson J.B."/>
            <person name="Anantharaman K."/>
            <person name="Thomas B.C."/>
            <person name="Malmstrom R."/>
            <person name="Stieglmeier M."/>
            <person name="Klingl A."/>
            <person name="Woyke T."/>
            <person name="Ryan C.M."/>
            <person name="Banfield J.F."/>
        </authorList>
    </citation>
    <scope>NUCLEOTIDE SEQUENCE [LARGE SCALE GENOMIC DNA]</scope>
    <source>
        <strain evidence="3">CG17_big_fil_post_rev_8_21_14_2_50_48_46</strain>
    </source>
</reference>
<dbReference type="InterPro" id="IPR011990">
    <property type="entry name" value="TPR-like_helical_dom_sf"/>
</dbReference>
<protein>
    <recommendedName>
        <fullName evidence="2">HTH cro/C1-type domain-containing protein</fullName>
    </recommendedName>
</protein>
<dbReference type="PANTHER" id="PTHR46797:SF1">
    <property type="entry name" value="METHYLPHOSPHONATE SYNTHASE"/>
    <property type="match status" value="1"/>
</dbReference>
<dbReference type="InterPro" id="IPR001387">
    <property type="entry name" value="Cro/C1-type_HTH"/>
</dbReference>
<dbReference type="EMBL" id="PFFQ01000055">
    <property type="protein sequence ID" value="PIW14885.1"/>
    <property type="molecule type" value="Genomic_DNA"/>
</dbReference>
<gene>
    <name evidence="3" type="ORF">COW36_19745</name>
</gene>
<dbReference type="InterPro" id="IPR050807">
    <property type="entry name" value="TransReg_Diox_bact_type"/>
</dbReference>
<dbReference type="Gene3D" id="1.25.40.10">
    <property type="entry name" value="Tetratricopeptide repeat domain"/>
    <property type="match status" value="2"/>
</dbReference>
<organism evidence="3 4">
    <name type="scientific">bacterium (Candidatus Blackallbacteria) CG17_big_fil_post_rev_8_21_14_2_50_48_46</name>
    <dbReference type="NCBI Taxonomy" id="2014261"/>
    <lineage>
        <taxon>Bacteria</taxon>
        <taxon>Candidatus Blackallbacteria</taxon>
    </lineage>
</organism>
<sequence length="427" mass="48980">MVEQSNELGPNLQSKIKASLGHKISRLRKKHKLSMKALADLTGVSPAYICRLESGERNPSREFVDRLAETLFKDGSQTEKDEFLISAGFAPAQYRQTNGNEDIISLYEKALNENPQQFKLFIGLVMVLIRTDRIEDAEKKIQEGIALFDNQIQLQSLFAALALAKKEYDTAIEYQSSALQYFKSQHFENDENIQLSDLLLSYGVMNFCKGEYFLDLKYTHEEKHPKKSKKYFETAMIALNQAIEIYQEALALVPEDVYILDEYARACFSMAYIQEDETLAHEFWQRCISGFQQVICSEDKHELGYANLLQSTSFLGYALTKSGRFPEAWFQLNLIESCAPHYWLIHYLKACHFCQKIQVENPGEPEREKYLIQALNSLQKAIESNDPSNKTLTEAPIDPDLKLLRTSKNPEFCGLMSKDYLRGSDES</sequence>
<feature type="domain" description="HTH cro/C1-type" evidence="2">
    <location>
        <begin position="24"/>
        <end position="71"/>
    </location>
</feature>
<dbReference type="SMART" id="SM00530">
    <property type="entry name" value="HTH_XRE"/>
    <property type="match status" value="1"/>
</dbReference>
<keyword evidence="1" id="KW-0238">DNA-binding</keyword>
<proteinExistence type="predicted"/>
<evidence type="ECO:0000313" key="4">
    <source>
        <dbReference type="Proteomes" id="UP000231019"/>
    </source>
</evidence>